<dbReference type="PANTHER" id="PTHR36174:SF1">
    <property type="entry name" value="LIPID II:GLYCINE GLYCYLTRANSFERASE"/>
    <property type="match status" value="1"/>
</dbReference>
<dbReference type="InterPro" id="IPR050644">
    <property type="entry name" value="PG_Glycine_Bridge_Synth"/>
</dbReference>
<evidence type="ECO:0000313" key="9">
    <source>
        <dbReference type="Proteomes" id="UP001209654"/>
    </source>
</evidence>
<evidence type="ECO:0000256" key="6">
    <source>
        <dbReference type="ARBA" id="ARBA00023316"/>
    </source>
</evidence>
<dbReference type="InterPro" id="IPR000182">
    <property type="entry name" value="GNAT_dom"/>
</dbReference>
<organism evidence="8 9">
    <name type="scientific">Arthrobacter mangrovi</name>
    <dbReference type="NCBI Taxonomy" id="2966350"/>
    <lineage>
        <taxon>Bacteria</taxon>
        <taxon>Bacillati</taxon>
        <taxon>Actinomycetota</taxon>
        <taxon>Actinomycetes</taxon>
        <taxon>Micrococcales</taxon>
        <taxon>Micrococcaceae</taxon>
        <taxon>Arthrobacter</taxon>
    </lineage>
</organism>
<comment type="similarity">
    <text evidence="1">Belongs to the FemABX family.</text>
</comment>
<dbReference type="PROSITE" id="PS51186">
    <property type="entry name" value="GNAT"/>
    <property type="match status" value="1"/>
</dbReference>
<keyword evidence="9" id="KW-1185">Reference proteome</keyword>
<protein>
    <recommendedName>
        <fullName evidence="7">N-acetyltransferase domain-containing protein</fullName>
    </recommendedName>
</protein>
<dbReference type="Pfam" id="PF13480">
    <property type="entry name" value="Acetyltransf_6"/>
    <property type="match status" value="1"/>
</dbReference>
<evidence type="ECO:0000256" key="4">
    <source>
        <dbReference type="ARBA" id="ARBA00022984"/>
    </source>
</evidence>
<feature type="domain" description="N-acetyltransferase" evidence="7">
    <location>
        <begin position="144"/>
        <end position="291"/>
    </location>
</feature>
<dbReference type="InterPro" id="IPR016181">
    <property type="entry name" value="Acyl_CoA_acyltransferase"/>
</dbReference>
<gene>
    <name evidence="8" type="ORF">AHIS1636_00560</name>
</gene>
<name>A0ABQ5MNQ1_9MICC</name>
<evidence type="ECO:0000256" key="1">
    <source>
        <dbReference type="ARBA" id="ARBA00009943"/>
    </source>
</evidence>
<evidence type="ECO:0000256" key="2">
    <source>
        <dbReference type="ARBA" id="ARBA00022679"/>
    </source>
</evidence>
<accession>A0ABQ5MNQ1</accession>
<dbReference type="Proteomes" id="UP001209654">
    <property type="component" value="Unassembled WGS sequence"/>
</dbReference>
<keyword evidence="5" id="KW-0012">Acyltransferase</keyword>
<keyword evidence="4" id="KW-0573">Peptidoglycan synthesis</keyword>
<dbReference type="PANTHER" id="PTHR36174">
    <property type="entry name" value="LIPID II:GLYCINE GLYCYLTRANSFERASE"/>
    <property type="match status" value="1"/>
</dbReference>
<evidence type="ECO:0000256" key="5">
    <source>
        <dbReference type="ARBA" id="ARBA00023315"/>
    </source>
</evidence>
<evidence type="ECO:0000256" key="3">
    <source>
        <dbReference type="ARBA" id="ARBA00022960"/>
    </source>
</evidence>
<dbReference type="EMBL" id="BRVS01000001">
    <property type="protein sequence ID" value="GLB65617.1"/>
    <property type="molecule type" value="Genomic_DNA"/>
</dbReference>
<dbReference type="Gene3D" id="3.40.630.30">
    <property type="match status" value="1"/>
</dbReference>
<comment type="caution">
    <text evidence="8">The sequence shown here is derived from an EMBL/GenBank/DDBJ whole genome shotgun (WGS) entry which is preliminary data.</text>
</comment>
<keyword evidence="2" id="KW-0808">Transferase</keyword>
<dbReference type="InterPro" id="IPR003447">
    <property type="entry name" value="FEMABX"/>
</dbReference>
<keyword evidence="6" id="KW-0961">Cell wall biogenesis/degradation</keyword>
<proteinExistence type="inferred from homology"/>
<dbReference type="PROSITE" id="PS51191">
    <property type="entry name" value="FEMABX"/>
    <property type="match status" value="1"/>
</dbReference>
<evidence type="ECO:0000259" key="7">
    <source>
        <dbReference type="PROSITE" id="PS51186"/>
    </source>
</evidence>
<sequence length="350" mass="37499">MTSSILQSAAWAIFQRSLGKKVFEQSGDGWSFLAIQEKTPLGSFLYTPYGPTAADVPALDSALEALAALAKAEGAHYVRVEPVGADLGADAAAVLSGLGLVKAPADIQPHLTWMVDLTQDEDAILAGMRSTSRNLYRNIHKKGVTFEVSTDPEDISILLGFLHDVSERADFKAQSDDYLTHAARTLIPAGAAKLFIAKLDGTPIAAALSYDTETTRVYAHAAADDSHRKLNAGIPLVVTMMMDAKQAGMSRFDMWGVSPEDEPDHKWAGFSRFKRSFGGFEVAYPGSWDLPVNKTMHTAYGIARRLRDAAGPALHKARAAAGPVLHKARTAAGPALQKARAAVGKVRSSR</sequence>
<dbReference type="RefSeq" id="WP_264793809.1">
    <property type="nucleotide sequence ID" value="NZ_BRVS01000001.1"/>
</dbReference>
<reference evidence="8 9" key="1">
    <citation type="journal article" date="2023" name="Int. J. Syst. Evol. Microbiol.">
        <title>Arthrobacter mangrovi sp. nov., an actinobacterium isolated from the rhizosphere of a mangrove.</title>
        <authorList>
            <person name="Hamada M."/>
            <person name="Saitou S."/>
            <person name="Enomoto N."/>
            <person name="Nanri K."/>
            <person name="Hidaka K."/>
            <person name="Miura T."/>
            <person name="Tamura T."/>
        </authorList>
    </citation>
    <scope>NUCLEOTIDE SEQUENCE [LARGE SCALE GENOMIC DNA]</scope>
    <source>
        <strain evidence="8 9">NBRC 112813</strain>
    </source>
</reference>
<evidence type="ECO:0000313" key="8">
    <source>
        <dbReference type="EMBL" id="GLB65617.1"/>
    </source>
</evidence>
<dbReference type="SUPFAM" id="SSF55729">
    <property type="entry name" value="Acyl-CoA N-acyltransferases (Nat)"/>
    <property type="match status" value="2"/>
</dbReference>
<keyword evidence="3" id="KW-0133">Cell shape</keyword>
<dbReference type="InterPro" id="IPR038740">
    <property type="entry name" value="BioF2-like_GNAT_dom"/>
</dbReference>